<comment type="caution">
    <text evidence="1">The sequence shown here is derived from an EMBL/GenBank/DDBJ whole genome shotgun (WGS) entry which is preliminary data.</text>
</comment>
<sequence>MSRVCSSLTVRDYPAKAMIFLNSENAHISSGYISIKDLKAFKALNIERELPPNYSHEEIVANINKLKYKLEHPGSKIDVNLYGSLRQALENINPSELTWRDPEANMSCAITNLFLVFFHHPRQLTEFRIIQEQPELDGQQAKKRTQREDQTRTQNYIQEEAPTGEDPAVFIRDLRQWCEASPNHNPNAGHQKIEFALMDYLNDNTGLANLGAINGLANNNALRAINANQFRGGNSSIRNTVPANNNAIAKTN</sequence>
<dbReference type="AlphaFoldDB" id="A0A9N9FRE7"/>
<gene>
    <name evidence="1" type="ORF">PBRASI_LOCUS5096</name>
</gene>
<organism evidence="1 2">
    <name type="scientific">Paraglomus brasilianum</name>
    <dbReference type="NCBI Taxonomy" id="144538"/>
    <lineage>
        <taxon>Eukaryota</taxon>
        <taxon>Fungi</taxon>
        <taxon>Fungi incertae sedis</taxon>
        <taxon>Mucoromycota</taxon>
        <taxon>Glomeromycotina</taxon>
        <taxon>Glomeromycetes</taxon>
        <taxon>Paraglomerales</taxon>
        <taxon>Paraglomeraceae</taxon>
        <taxon>Paraglomus</taxon>
    </lineage>
</organism>
<accession>A0A9N9FRE7</accession>
<reference evidence="1" key="1">
    <citation type="submission" date="2021-06" db="EMBL/GenBank/DDBJ databases">
        <authorList>
            <person name="Kallberg Y."/>
            <person name="Tangrot J."/>
            <person name="Rosling A."/>
        </authorList>
    </citation>
    <scope>NUCLEOTIDE SEQUENCE</scope>
    <source>
        <strain evidence="1">BR232B</strain>
    </source>
</reference>
<dbReference type="Proteomes" id="UP000789739">
    <property type="component" value="Unassembled WGS sequence"/>
</dbReference>
<evidence type="ECO:0000313" key="2">
    <source>
        <dbReference type="Proteomes" id="UP000789739"/>
    </source>
</evidence>
<proteinExistence type="predicted"/>
<keyword evidence="2" id="KW-1185">Reference proteome</keyword>
<protein>
    <submittedName>
        <fullName evidence="1">3346_t:CDS:1</fullName>
    </submittedName>
</protein>
<evidence type="ECO:0000313" key="1">
    <source>
        <dbReference type="EMBL" id="CAG8551141.1"/>
    </source>
</evidence>
<dbReference type="OrthoDB" id="2360054at2759"/>
<dbReference type="EMBL" id="CAJVPI010000570">
    <property type="protein sequence ID" value="CAG8551141.1"/>
    <property type="molecule type" value="Genomic_DNA"/>
</dbReference>
<name>A0A9N9FRE7_9GLOM</name>